<dbReference type="InterPro" id="IPR013121">
    <property type="entry name" value="Fe_red_NAD-bd_6"/>
</dbReference>
<reference evidence="16 17" key="1">
    <citation type="journal article" date="2018" name="Mol. Plant">
        <title>The genome of Artemisia annua provides insight into the evolution of Asteraceae family and artemisinin biosynthesis.</title>
        <authorList>
            <person name="Shen Q."/>
            <person name="Zhang L."/>
            <person name="Liao Z."/>
            <person name="Wang S."/>
            <person name="Yan T."/>
            <person name="Shi P."/>
            <person name="Liu M."/>
            <person name="Fu X."/>
            <person name="Pan Q."/>
            <person name="Wang Y."/>
            <person name="Lv Z."/>
            <person name="Lu X."/>
            <person name="Zhang F."/>
            <person name="Jiang W."/>
            <person name="Ma Y."/>
            <person name="Chen M."/>
            <person name="Hao X."/>
            <person name="Li L."/>
            <person name="Tang Y."/>
            <person name="Lv G."/>
            <person name="Zhou Y."/>
            <person name="Sun X."/>
            <person name="Brodelius P.E."/>
            <person name="Rose J.K.C."/>
            <person name="Tang K."/>
        </authorList>
    </citation>
    <scope>NUCLEOTIDE SEQUENCE [LARGE SCALE GENOMIC DNA]</scope>
    <source>
        <strain evidence="17">cv. Huhao1</strain>
        <tissue evidence="16">Leaf</tissue>
    </source>
</reference>
<dbReference type="SUPFAM" id="SSF52343">
    <property type="entry name" value="Ferredoxin reductase-like, C-terminal NADP-linked domain"/>
    <property type="match status" value="1"/>
</dbReference>
<dbReference type="OrthoDB" id="167398at2759"/>
<feature type="transmembrane region" description="Helical" evidence="14">
    <location>
        <begin position="52"/>
        <end position="73"/>
    </location>
</feature>
<keyword evidence="10" id="KW-0406">Ion transport</keyword>
<evidence type="ECO:0000313" key="16">
    <source>
        <dbReference type="EMBL" id="PWA97020.1"/>
    </source>
</evidence>
<evidence type="ECO:0000256" key="1">
    <source>
        <dbReference type="ARBA" id="ARBA00001974"/>
    </source>
</evidence>
<feature type="transmembrane region" description="Helical" evidence="14">
    <location>
        <begin position="237"/>
        <end position="255"/>
    </location>
</feature>
<evidence type="ECO:0000256" key="4">
    <source>
        <dbReference type="ARBA" id="ARBA00022448"/>
    </source>
</evidence>
<dbReference type="CDD" id="cd06186">
    <property type="entry name" value="NOX_Duox_like_FAD_NADP"/>
    <property type="match status" value="1"/>
</dbReference>
<evidence type="ECO:0000256" key="5">
    <source>
        <dbReference type="ARBA" id="ARBA00022692"/>
    </source>
</evidence>
<keyword evidence="9" id="KW-0408">Iron</keyword>
<comment type="caution">
    <text evidence="16">The sequence shown here is derived from an EMBL/GenBank/DDBJ whole genome shotgun (WGS) entry which is preliminary data.</text>
</comment>
<dbReference type="Proteomes" id="UP000245207">
    <property type="component" value="Unassembled WGS sequence"/>
</dbReference>
<sequence>MMMKMIKGFALLVFIGYLFLWVITPTYQYKNKWLVTVRAHTTSTYFGTQGPTMLLYTFPVLFIAVVASVYNHLKKKSNQNRDEGIKEATSNNLSTWKRPMIIKGLGIVSKIELAFLLMFIALLVWSFVTYLHVSFAKITPKSAAKKGEEVWESKLDSVALRFGLIGNLCLAFLFFPVTRGSSILSLFGLTSEASIKYHIWLGHIVMTLFSLHGVCYIIYWIATNQTSEMLKWAKTDVSNVAGELALVAGLIMWATTFPRIRRKMFEVFFYAHHLYILFMVFFVFHVGISYASIMLPGFYLFMIDRFLRFLQSKGNVRLISSRVLPCETLELNFTKSQELSFTPTSIIFVNVPSISKAQWHPFTITSSSNLESDKLSVTIKGEGSWSKKLYQILSSPNPVDQLDVSIEGPYGPTSTNFLRHDMLVMVSGGSGITPFISIFRELVFTTETIKCKAPKILLISAFKDSSDLTMLELLLPSSGAPMEFTKLDLQIEAYVTREKQPMANDKKSIRTIWLKPNPSDAPITPILGQNGWLWLGAIISCSFVVFLLSMGLLTRFYIYPIDKNTNEVYSYASRAVLNMLLICISIMVTCSIGFWWNKKKNAMDSKQIQNMEGVTPVNSPNSWFYNADRELESVPQQSLIQSTNVHYGERPDLKRMLFEQKESSVGVLVCGPKKMRHEKNWYHPKAFYATSNLARHLHIQQPQSRPCSGDGESGQNRLAFLIEQIQEKNHIENAPNPSPSFVEPCIAEVDPVDRLAVSATARDDDFY</sequence>
<organism evidence="16 17">
    <name type="scientific">Artemisia annua</name>
    <name type="common">Sweet wormwood</name>
    <dbReference type="NCBI Taxonomy" id="35608"/>
    <lineage>
        <taxon>Eukaryota</taxon>
        <taxon>Viridiplantae</taxon>
        <taxon>Streptophyta</taxon>
        <taxon>Embryophyta</taxon>
        <taxon>Tracheophyta</taxon>
        <taxon>Spermatophyta</taxon>
        <taxon>Magnoliopsida</taxon>
        <taxon>eudicotyledons</taxon>
        <taxon>Gunneridae</taxon>
        <taxon>Pentapetalae</taxon>
        <taxon>asterids</taxon>
        <taxon>campanulids</taxon>
        <taxon>Asterales</taxon>
        <taxon>Asteraceae</taxon>
        <taxon>Asteroideae</taxon>
        <taxon>Anthemideae</taxon>
        <taxon>Artemisiinae</taxon>
        <taxon>Artemisia</taxon>
    </lineage>
</organism>
<keyword evidence="5 14" id="KW-0812">Transmembrane</keyword>
<dbReference type="FunFam" id="3.40.50.80:FF:000039">
    <property type="entry name" value="Ferric reduction oxidase 3"/>
    <property type="match status" value="1"/>
</dbReference>
<dbReference type="Pfam" id="PF08022">
    <property type="entry name" value="FAD_binding_8"/>
    <property type="match status" value="1"/>
</dbReference>
<dbReference type="PANTHER" id="PTHR11972">
    <property type="entry name" value="NADPH OXIDASE"/>
    <property type="match status" value="1"/>
</dbReference>
<evidence type="ECO:0000256" key="13">
    <source>
        <dbReference type="ARBA" id="ARBA00066905"/>
    </source>
</evidence>
<dbReference type="Gene3D" id="3.40.50.80">
    <property type="entry name" value="Nucleotide-binding domain of ferredoxin-NADP reductase (FNR) module"/>
    <property type="match status" value="1"/>
</dbReference>
<feature type="transmembrane region" description="Helical" evidence="14">
    <location>
        <begin position="576"/>
        <end position="596"/>
    </location>
</feature>
<comment type="catalytic activity">
    <reaction evidence="12">
        <text>2 a Fe(II)-siderophore + NAD(+) + H(+) = 2 a Fe(III)-siderophore + NADH</text>
        <dbReference type="Rhea" id="RHEA:15061"/>
        <dbReference type="Rhea" id="RHEA-COMP:11342"/>
        <dbReference type="Rhea" id="RHEA-COMP:11344"/>
        <dbReference type="ChEBI" id="CHEBI:15378"/>
        <dbReference type="ChEBI" id="CHEBI:29033"/>
        <dbReference type="ChEBI" id="CHEBI:29034"/>
        <dbReference type="ChEBI" id="CHEBI:57540"/>
        <dbReference type="ChEBI" id="CHEBI:57945"/>
        <dbReference type="EC" id="1.16.1.7"/>
    </reaction>
</comment>
<dbReference type="GO" id="GO:0046872">
    <property type="term" value="F:metal ion binding"/>
    <property type="evidence" value="ECO:0007669"/>
    <property type="project" value="UniProtKB-KW"/>
</dbReference>
<keyword evidence="7 14" id="KW-1133">Transmembrane helix</keyword>
<dbReference type="Pfam" id="PF01794">
    <property type="entry name" value="Ferric_reduct"/>
    <property type="match status" value="1"/>
</dbReference>
<accession>A0A2U1QG96</accession>
<evidence type="ECO:0000256" key="10">
    <source>
        <dbReference type="ARBA" id="ARBA00023065"/>
    </source>
</evidence>
<proteinExistence type="inferred from homology"/>
<gene>
    <name evidence="16" type="ORF">CTI12_AA033700</name>
</gene>
<comment type="cofactor">
    <cofactor evidence="1">
        <name>FAD</name>
        <dbReference type="ChEBI" id="CHEBI:57692"/>
    </cofactor>
</comment>
<dbReference type="InterPro" id="IPR039261">
    <property type="entry name" value="FNR_nucleotide-bd"/>
</dbReference>
<feature type="transmembrane region" description="Helical" evidence="14">
    <location>
        <begin position="532"/>
        <end position="556"/>
    </location>
</feature>
<evidence type="ECO:0000256" key="11">
    <source>
        <dbReference type="ARBA" id="ARBA00023136"/>
    </source>
</evidence>
<dbReference type="PROSITE" id="PS51384">
    <property type="entry name" value="FAD_FR"/>
    <property type="match status" value="1"/>
</dbReference>
<evidence type="ECO:0000256" key="9">
    <source>
        <dbReference type="ARBA" id="ARBA00023004"/>
    </source>
</evidence>
<evidence type="ECO:0000256" key="12">
    <source>
        <dbReference type="ARBA" id="ARBA00050970"/>
    </source>
</evidence>
<dbReference type="STRING" id="35608.A0A2U1QG96"/>
<dbReference type="PANTHER" id="PTHR11972:SF41">
    <property type="entry name" value="FERRIC REDUCTION OXIDASE 2"/>
    <property type="match status" value="1"/>
</dbReference>
<evidence type="ECO:0000256" key="3">
    <source>
        <dbReference type="ARBA" id="ARBA00006278"/>
    </source>
</evidence>
<keyword evidence="11 14" id="KW-0472">Membrane</keyword>
<dbReference type="GO" id="GO:0005886">
    <property type="term" value="C:plasma membrane"/>
    <property type="evidence" value="ECO:0007669"/>
    <property type="project" value="TreeGrafter"/>
</dbReference>
<dbReference type="AlphaFoldDB" id="A0A2U1QG96"/>
<feature type="domain" description="FAD-binding FR-type" evidence="15">
    <location>
        <begin position="311"/>
        <end position="416"/>
    </location>
</feature>
<comment type="similarity">
    <text evidence="3">Belongs to the ferric reductase (FRE) family.</text>
</comment>
<keyword evidence="17" id="KW-1185">Reference proteome</keyword>
<dbReference type="EC" id="1.16.1.7" evidence="13"/>
<evidence type="ECO:0000256" key="14">
    <source>
        <dbReference type="SAM" id="Phobius"/>
    </source>
</evidence>
<evidence type="ECO:0000256" key="7">
    <source>
        <dbReference type="ARBA" id="ARBA00022989"/>
    </source>
</evidence>
<protein>
    <recommendedName>
        <fullName evidence="13">ferric-chelate reductase (NADH)</fullName>
        <ecNumber evidence="13">1.16.1.7</ecNumber>
    </recommendedName>
</protein>
<feature type="transmembrane region" description="Helical" evidence="14">
    <location>
        <begin position="113"/>
        <end position="138"/>
    </location>
</feature>
<feature type="transmembrane region" description="Helical" evidence="14">
    <location>
        <begin position="158"/>
        <end position="178"/>
    </location>
</feature>
<comment type="subcellular location">
    <subcellularLocation>
        <location evidence="2">Membrane</location>
        <topology evidence="2">Multi-pass membrane protein</topology>
    </subcellularLocation>
</comment>
<dbReference type="SFLD" id="SFLDS00052">
    <property type="entry name" value="Ferric_Reductase_Domain"/>
    <property type="match status" value="1"/>
</dbReference>
<dbReference type="Pfam" id="PF08030">
    <property type="entry name" value="NAD_binding_6"/>
    <property type="match status" value="1"/>
</dbReference>
<evidence type="ECO:0000256" key="2">
    <source>
        <dbReference type="ARBA" id="ARBA00004141"/>
    </source>
</evidence>
<evidence type="ECO:0000256" key="8">
    <source>
        <dbReference type="ARBA" id="ARBA00023002"/>
    </source>
</evidence>
<keyword evidence="4" id="KW-0813">Transport</keyword>
<dbReference type="SFLD" id="SFLDG01168">
    <property type="entry name" value="Ferric_reductase_subgroup_(FRE"/>
    <property type="match status" value="1"/>
</dbReference>
<name>A0A2U1QG96_ARTAN</name>
<keyword evidence="8" id="KW-0560">Oxidoreductase</keyword>
<dbReference type="GO" id="GO:0006811">
    <property type="term" value="P:monoatomic ion transport"/>
    <property type="evidence" value="ECO:0007669"/>
    <property type="project" value="UniProtKB-KW"/>
</dbReference>
<evidence type="ECO:0000259" key="15">
    <source>
        <dbReference type="PROSITE" id="PS51384"/>
    </source>
</evidence>
<dbReference type="InterPro" id="IPR050369">
    <property type="entry name" value="RBOH/FRE"/>
</dbReference>
<evidence type="ECO:0000313" key="17">
    <source>
        <dbReference type="Proteomes" id="UP000245207"/>
    </source>
</evidence>
<dbReference type="InterPro" id="IPR017927">
    <property type="entry name" value="FAD-bd_FR_type"/>
</dbReference>
<dbReference type="InterPro" id="IPR013130">
    <property type="entry name" value="Fe3_Rdtase_TM_dom"/>
</dbReference>
<dbReference type="GO" id="GO:0140618">
    <property type="term" value="F:ferric-chelate reductase (NADH) activity"/>
    <property type="evidence" value="ECO:0007669"/>
    <property type="project" value="UniProtKB-EC"/>
</dbReference>
<keyword evidence="6" id="KW-0479">Metal-binding</keyword>
<dbReference type="InterPro" id="IPR013112">
    <property type="entry name" value="FAD-bd_8"/>
</dbReference>
<dbReference type="EMBL" id="PKPP01000148">
    <property type="protein sequence ID" value="PWA97020.1"/>
    <property type="molecule type" value="Genomic_DNA"/>
</dbReference>
<feature type="transmembrane region" description="Helical" evidence="14">
    <location>
        <begin position="199"/>
        <end position="222"/>
    </location>
</feature>
<evidence type="ECO:0000256" key="6">
    <source>
        <dbReference type="ARBA" id="ARBA00022723"/>
    </source>
</evidence>
<feature type="transmembrane region" description="Helical" evidence="14">
    <location>
        <begin position="267"/>
        <end position="284"/>
    </location>
</feature>